<dbReference type="EMBL" id="SJPO01000002">
    <property type="protein sequence ID" value="TWT78175.1"/>
    <property type="molecule type" value="Genomic_DNA"/>
</dbReference>
<proteinExistence type="predicted"/>
<evidence type="ECO:0000313" key="1">
    <source>
        <dbReference type="EMBL" id="TWT78175.1"/>
    </source>
</evidence>
<dbReference type="PROSITE" id="PS51257">
    <property type="entry name" value="PROKAR_LIPOPROTEIN"/>
    <property type="match status" value="1"/>
</dbReference>
<dbReference type="Proteomes" id="UP000318478">
    <property type="component" value="Unassembled WGS sequence"/>
</dbReference>
<protein>
    <submittedName>
        <fullName evidence="1">Uncharacterized protein</fullName>
    </submittedName>
</protein>
<sequence>MNRFKHALAITLLLSIGGCGGYGEVSPVAYDYSMALYSLANRQDGGKLDAVAEQIDASHAAGDLTDREAGWLHDILADAESGDWQSASASARRMMQDQVKR</sequence>
<name>A0A5C5YT87_9BACT</name>
<keyword evidence="2" id="KW-1185">Reference proteome</keyword>
<organism evidence="1 2">
    <name type="scientific">Posidoniimonas polymericola</name>
    <dbReference type="NCBI Taxonomy" id="2528002"/>
    <lineage>
        <taxon>Bacteria</taxon>
        <taxon>Pseudomonadati</taxon>
        <taxon>Planctomycetota</taxon>
        <taxon>Planctomycetia</taxon>
        <taxon>Pirellulales</taxon>
        <taxon>Lacipirellulaceae</taxon>
        <taxon>Posidoniimonas</taxon>
    </lineage>
</organism>
<comment type="caution">
    <text evidence="1">The sequence shown here is derived from an EMBL/GenBank/DDBJ whole genome shotgun (WGS) entry which is preliminary data.</text>
</comment>
<dbReference type="AlphaFoldDB" id="A0A5C5YT87"/>
<gene>
    <name evidence="1" type="ORF">Pla123a_09650</name>
</gene>
<accession>A0A5C5YT87</accession>
<dbReference type="RefSeq" id="WP_146584425.1">
    <property type="nucleotide sequence ID" value="NZ_SJPO01000002.1"/>
</dbReference>
<reference evidence="1 2" key="1">
    <citation type="submission" date="2019-02" db="EMBL/GenBank/DDBJ databases">
        <title>Deep-cultivation of Planctomycetes and their phenomic and genomic characterization uncovers novel biology.</title>
        <authorList>
            <person name="Wiegand S."/>
            <person name="Jogler M."/>
            <person name="Boedeker C."/>
            <person name="Pinto D."/>
            <person name="Vollmers J."/>
            <person name="Rivas-Marin E."/>
            <person name="Kohn T."/>
            <person name="Peeters S.H."/>
            <person name="Heuer A."/>
            <person name="Rast P."/>
            <person name="Oberbeckmann S."/>
            <person name="Bunk B."/>
            <person name="Jeske O."/>
            <person name="Meyerdierks A."/>
            <person name="Storesund J.E."/>
            <person name="Kallscheuer N."/>
            <person name="Luecker S."/>
            <person name="Lage O.M."/>
            <person name="Pohl T."/>
            <person name="Merkel B.J."/>
            <person name="Hornburger P."/>
            <person name="Mueller R.-W."/>
            <person name="Bruemmer F."/>
            <person name="Labrenz M."/>
            <person name="Spormann A.M."/>
            <person name="Op Den Camp H."/>
            <person name="Overmann J."/>
            <person name="Amann R."/>
            <person name="Jetten M.S.M."/>
            <person name="Mascher T."/>
            <person name="Medema M.H."/>
            <person name="Devos D.P."/>
            <person name="Kaster A.-K."/>
            <person name="Ovreas L."/>
            <person name="Rohde M."/>
            <person name="Galperin M.Y."/>
            <person name="Jogler C."/>
        </authorList>
    </citation>
    <scope>NUCLEOTIDE SEQUENCE [LARGE SCALE GENOMIC DNA]</scope>
    <source>
        <strain evidence="1 2">Pla123a</strain>
    </source>
</reference>
<evidence type="ECO:0000313" key="2">
    <source>
        <dbReference type="Proteomes" id="UP000318478"/>
    </source>
</evidence>
<dbReference type="OrthoDB" id="288412at2"/>